<dbReference type="Proteomes" id="UP000271468">
    <property type="component" value="Unassembled WGS sequence"/>
</dbReference>
<dbReference type="Pfam" id="PF14564">
    <property type="entry name" value="Membrane_bind"/>
    <property type="match status" value="1"/>
</dbReference>
<dbReference type="EMBL" id="RBOV01000046">
    <property type="protein sequence ID" value="RMN14650.1"/>
    <property type="molecule type" value="Genomic_DNA"/>
</dbReference>
<dbReference type="InterPro" id="IPR052885">
    <property type="entry name" value="Dictyostelium_CAD"/>
</dbReference>
<protein>
    <submittedName>
        <fullName evidence="3">Uncharacterized protein</fullName>
    </submittedName>
</protein>
<evidence type="ECO:0000259" key="1">
    <source>
        <dbReference type="Pfam" id="PF08964"/>
    </source>
</evidence>
<comment type="caution">
    <text evidence="3">The sequence shown here is derived from an EMBL/GenBank/DDBJ whole genome shotgun (WGS) entry which is preliminary data.</text>
</comment>
<dbReference type="AlphaFoldDB" id="A0A3M3JUT2"/>
<evidence type="ECO:0000313" key="4">
    <source>
        <dbReference type="Proteomes" id="UP000271468"/>
    </source>
</evidence>
<evidence type="ECO:0000313" key="3">
    <source>
        <dbReference type="EMBL" id="RMN14650.1"/>
    </source>
</evidence>
<feature type="domain" description="Calcium-dependent cell adhesion molecule 1 membrane-binding" evidence="2">
    <location>
        <begin position="94"/>
        <end position="159"/>
    </location>
</feature>
<dbReference type="PANTHER" id="PTHR38083:SF1">
    <property type="entry name" value="CALCIUM-DEPENDENT CELL ADHESION MOLECULE 1-RELATED"/>
    <property type="match status" value="1"/>
</dbReference>
<gene>
    <name evidence="3" type="ORF">ALQ65_02293</name>
</gene>
<dbReference type="GO" id="GO:0005516">
    <property type="term" value="F:calmodulin binding"/>
    <property type="evidence" value="ECO:0007669"/>
    <property type="project" value="TreeGrafter"/>
</dbReference>
<sequence length="243" mass="27699">MERDHGAEFYMSVNYEGDGPYAYEESVVQYYLPSHLNDKFLSVKVGALSKVYGWHAYSDSGSIHQLWETSQANISSIRGLSKFVVSPSDSTLFAVKVKNDVGDGEKYFAFVRTFTIQNPVYMESGMDYEVVGLIPTDGRLYVTDIVIFERAGRQRWAEGQEERKGRRSNEDVGIPIIHAAVYISYDRGTKSLECTTYEETFSEHIELVKAEDYRFDLHIKSVPKGTFGRVIDTGKLTRRLNRP</sequence>
<accession>A0A3M3JUT2</accession>
<name>A0A3M3JUT2_9PSED</name>
<feature type="domain" description="Calcium-dependent cell adhesion molecule N-terminal" evidence="1">
    <location>
        <begin position="4"/>
        <end position="87"/>
    </location>
</feature>
<dbReference type="GO" id="GO:0009897">
    <property type="term" value="C:external side of plasma membrane"/>
    <property type="evidence" value="ECO:0007669"/>
    <property type="project" value="TreeGrafter"/>
</dbReference>
<dbReference type="GO" id="GO:0005911">
    <property type="term" value="C:cell-cell junction"/>
    <property type="evidence" value="ECO:0007669"/>
    <property type="project" value="TreeGrafter"/>
</dbReference>
<dbReference type="GO" id="GO:0016339">
    <property type="term" value="P:calcium-dependent cell-cell adhesion via plasma membrane cell adhesion molecules"/>
    <property type="evidence" value="ECO:0007669"/>
    <property type="project" value="TreeGrafter"/>
</dbReference>
<dbReference type="Gene3D" id="2.60.20.10">
    <property type="entry name" value="Crystallins"/>
    <property type="match status" value="1"/>
</dbReference>
<evidence type="ECO:0000259" key="2">
    <source>
        <dbReference type="Pfam" id="PF14564"/>
    </source>
</evidence>
<proteinExistence type="predicted"/>
<dbReference type="PANTHER" id="PTHR38083">
    <property type="entry name" value="CALCIUM-DEPENDENT CELL ADHESION MOLECULE 1-RELATED"/>
    <property type="match status" value="1"/>
</dbReference>
<reference evidence="3 4" key="1">
    <citation type="submission" date="2018-08" db="EMBL/GenBank/DDBJ databases">
        <title>Recombination of ecologically and evolutionarily significant loci maintains genetic cohesion in the Pseudomonas syringae species complex.</title>
        <authorList>
            <person name="Dillon M."/>
            <person name="Thakur S."/>
            <person name="Almeida R.N.D."/>
            <person name="Weir B.S."/>
            <person name="Guttman D.S."/>
        </authorList>
    </citation>
    <scope>NUCLEOTIDE SEQUENCE [LARGE SCALE GENOMIC DNA]</scope>
    <source>
        <strain evidence="3 4">ICMP 12341</strain>
    </source>
</reference>
<organism evidence="3 4">
    <name type="scientific">Pseudomonas syringae pv. coriandricola</name>
    <dbReference type="NCBI Taxonomy" id="264453"/>
    <lineage>
        <taxon>Bacteria</taxon>
        <taxon>Pseudomonadati</taxon>
        <taxon>Pseudomonadota</taxon>
        <taxon>Gammaproteobacteria</taxon>
        <taxon>Pseudomonadales</taxon>
        <taxon>Pseudomonadaceae</taxon>
        <taxon>Pseudomonas</taxon>
    </lineage>
</organism>
<dbReference type="RefSeq" id="WP_080377983.1">
    <property type="nucleotide sequence ID" value="NZ_LJPZ01000311.1"/>
</dbReference>
<dbReference type="InterPro" id="IPR029283">
    <property type="entry name" value="Membrane-bd"/>
</dbReference>
<dbReference type="InterPro" id="IPR015059">
    <property type="entry name" value="Ca_cell_adhesion_N_dom"/>
</dbReference>
<dbReference type="GO" id="GO:0005509">
    <property type="term" value="F:calcium ion binding"/>
    <property type="evidence" value="ECO:0007669"/>
    <property type="project" value="TreeGrafter"/>
</dbReference>
<dbReference type="Pfam" id="PF08964">
    <property type="entry name" value="Crystall_3"/>
    <property type="match status" value="1"/>
</dbReference>